<protein>
    <submittedName>
        <fullName evidence="1">Uncharacterized protein</fullName>
    </submittedName>
</protein>
<reference evidence="1 2" key="1">
    <citation type="submission" date="2019-04" db="EMBL/GenBank/DDBJ databases">
        <authorList>
            <consortium name="Pathogen Informatics"/>
        </authorList>
    </citation>
    <scope>NUCLEOTIDE SEQUENCE [LARGE SCALE GENOMIC DNA]</scope>
    <source>
        <strain evidence="1 2">NCTC9185</strain>
    </source>
</reference>
<name>A0A4U9D5C1_RAOTE</name>
<gene>
    <name evidence="1" type="ORF">NCTC9185_03322</name>
</gene>
<accession>A0A4U9D5C1</accession>
<dbReference type="Proteomes" id="UP000339249">
    <property type="component" value="Unassembled WGS sequence"/>
</dbReference>
<sequence>MAESFYQFGARSFTMTQPSMHVIRNKCIFILFCA</sequence>
<evidence type="ECO:0000313" key="1">
    <source>
        <dbReference type="EMBL" id="VTN11368.1"/>
    </source>
</evidence>
<dbReference type="EMBL" id="CABDVU010000001">
    <property type="protein sequence ID" value="VTN11368.1"/>
    <property type="molecule type" value="Genomic_DNA"/>
</dbReference>
<proteinExistence type="predicted"/>
<dbReference type="AlphaFoldDB" id="A0A4U9D5C1"/>
<organism evidence="1 2">
    <name type="scientific">Raoultella terrigena</name>
    <name type="common">Klebsiella terrigena</name>
    <dbReference type="NCBI Taxonomy" id="577"/>
    <lineage>
        <taxon>Bacteria</taxon>
        <taxon>Pseudomonadati</taxon>
        <taxon>Pseudomonadota</taxon>
        <taxon>Gammaproteobacteria</taxon>
        <taxon>Enterobacterales</taxon>
        <taxon>Enterobacteriaceae</taxon>
        <taxon>Klebsiella/Raoultella group</taxon>
        <taxon>Raoultella</taxon>
    </lineage>
</organism>
<evidence type="ECO:0000313" key="2">
    <source>
        <dbReference type="Proteomes" id="UP000339249"/>
    </source>
</evidence>